<keyword evidence="1" id="KW-0697">Rotamase</keyword>
<dbReference type="Gene3D" id="1.10.8.1040">
    <property type="match status" value="1"/>
</dbReference>
<evidence type="ECO:0000313" key="4">
    <source>
        <dbReference type="Proteomes" id="UP000190140"/>
    </source>
</evidence>
<evidence type="ECO:0000259" key="2">
    <source>
        <dbReference type="PROSITE" id="PS50198"/>
    </source>
</evidence>
<dbReference type="PANTHER" id="PTHR47245">
    <property type="entry name" value="PEPTIDYLPROLYL ISOMERASE"/>
    <property type="match status" value="1"/>
</dbReference>
<dbReference type="SUPFAM" id="SSF54534">
    <property type="entry name" value="FKBP-like"/>
    <property type="match status" value="1"/>
</dbReference>
<dbReference type="InterPro" id="IPR000297">
    <property type="entry name" value="PPIase_PpiC"/>
</dbReference>
<dbReference type="InterPro" id="IPR023058">
    <property type="entry name" value="PPIase_PpiC_CS"/>
</dbReference>
<gene>
    <name evidence="3" type="primary">cbf2</name>
    <name evidence="3" type="ORF">CLOTH_14370</name>
</gene>
<dbReference type="InterPro" id="IPR027304">
    <property type="entry name" value="Trigger_fact/SurA_dom_sf"/>
</dbReference>
<accession>A0A1V4I675</accession>
<dbReference type="InterPro" id="IPR050245">
    <property type="entry name" value="PrsA_foldase"/>
</dbReference>
<name>A0A1V4I675_9FIRM</name>
<comment type="caution">
    <text evidence="3">The sequence shown here is derived from an EMBL/GenBank/DDBJ whole genome shotgun (WGS) entry which is preliminary data.</text>
</comment>
<dbReference type="SUPFAM" id="SSF109998">
    <property type="entry name" value="Triger factor/SurA peptide-binding domain-like"/>
    <property type="match status" value="1"/>
</dbReference>
<dbReference type="PROSITE" id="PS50198">
    <property type="entry name" value="PPIC_PPIASE_2"/>
    <property type="match status" value="1"/>
</dbReference>
<dbReference type="PANTHER" id="PTHR47245:SF2">
    <property type="entry name" value="PEPTIDYL-PROLYL CIS-TRANS ISOMERASE HP_0175-RELATED"/>
    <property type="match status" value="1"/>
</dbReference>
<dbReference type="InterPro" id="IPR046357">
    <property type="entry name" value="PPIase_dom_sf"/>
</dbReference>
<organism evidence="3 4">
    <name type="scientific">Alkalithermobacter paradoxus</name>
    <dbReference type="NCBI Taxonomy" id="29349"/>
    <lineage>
        <taxon>Bacteria</taxon>
        <taxon>Bacillati</taxon>
        <taxon>Bacillota</taxon>
        <taxon>Clostridia</taxon>
        <taxon>Peptostreptococcales</taxon>
        <taxon>Tepidibacteraceae</taxon>
        <taxon>Alkalithermobacter</taxon>
    </lineage>
</organism>
<dbReference type="RefSeq" id="WP_079412550.1">
    <property type="nucleotide sequence ID" value="NZ_MZGW01000005.1"/>
</dbReference>
<reference evidence="3 4" key="1">
    <citation type="submission" date="2017-03" db="EMBL/GenBank/DDBJ databases">
        <title>Genome sequence of Clostridium thermoalcaliphilum DSM 7309.</title>
        <authorList>
            <person name="Poehlein A."/>
            <person name="Daniel R."/>
        </authorList>
    </citation>
    <scope>NUCLEOTIDE SEQUENCE [LARGE SCALE GENOMIC DNA]</scope>
    <source>
        <strain evidence="3 4">DSM 7309</strain>
    </source>
</reference>
<dbReference type="Gene3D" id="3.10.50.40">
    <property type="match status" value="1"/>
</dbReference>
<dbReference type="OrthoDB" id="14196at2"/>
<dbReference type="EC" id="5.2.1.8" evidence="3"/>
<dbReference type="GO" id="GO:0003755">
    <property type="term" value="F:peptidyl-prolyl cis-trans isomerase activity"/>
    <property type="evidence" value="ECO:0007669"/>
    <property type="project" value="UniProtKB-KW"/>
</dbReference>
<evidence type="ECO:0000313" key="3">
    <source>
        <dbReference type="EMBL" id="OPJ55379.1"/>
    </source>
</evidence>
<keyword evidence="1 3" id="KW-0413">Isomerase</keyword>
<dbReference type="PROSITE" id="PS01096">
    <property type="entry name" value="PPIC_PPIASE_1"/>
    <property type="match status" value="1"/>
</dbReference>
<dbReference type="STRING" id="29349.CLOTH_14370"/>
<keyword evidence="4" id="KW-1185">Reference proteome</keyword>
<protein>
    <submittedName>
        <fullName evidence="3">Putative peptidyl-prolyl cis-trans isomerase Cbf2</fullName>
        <ecNumber evidence="3">5.2.1.8</ecNumber>
    </submittedName>
</protein>
<dbReference type="EMBL" id="MZGW01000005">
    <property type="protein sequence ID" value="OPJ55379.1"/>
    <property type="molecule type" value="Genomic_DNA"/>
</dbReference>
<dbReference type="AlphaFoldDB" id="A0A1V4I675"/>
<proteinExistence type="predicted"/>
<sequence length="248" mass="28240">MENLVLAKVGNKEITKSDLEFFKKGLNPQVLMQFNSEEGQKRLLQELINQEMFYLDAIESGLDKDEEYVREVERIKAGFLKQYAINKVLMNIEITDEELLNYYNENKDLFKSPEMTKASHILVDSEDKAKQVIDEINNGLSFEEAAQKYSSCPSNAQGGDLGVFPRGRMVPEFEEAAFAMNVGEISTPVQTQFGYHIIKVLDKKEAGTKSFDEVKDQIAQQLTAQKQEEAYLGKINDLKGKYEISINE</sequence>
<feature type="domain" description="PpiC" evidence="2">
    <location>
        <begin position="113"/>
        <end position="202"/>
    </location>
</feature>
<evidence type="ECO:0000256" key="1">
    <source>
        <dbReference type="PROSITE-ProRule" id="PRU00278"/>
    </source>
</evidence>
<dbReference type="Proteomes" id="UP000190140">
    <property type="component" value="Unassembled WGS sequence"/>
</dbReference>
<dbReference type="Pfam" id="PF13145">
    <property type="entry name" value="Rotamase_2"/>
    <property type="match status" value="1"/>
</dbReference>